<dbReference type="Gene3D" id="3.40.30.10">
    <property type="entry name" value="Glutaredoxin"/>
    <property type="match status" value="1"/>
</dbReference>
<gene>
    <name evidence="2" type="ORF">EU556_06250</name>
</gene>
<keyword evidence="3" id="KW-1185">Reference proteome</keyword>
<dbReference type="Pfam" id="PF02630">
    <property type="entry name" value="SCO1-SenC"/>
    <property type="match status" value="1"/>
</dbReference>
<accession>A0A4Z0PDN4</accession>
<dbReference type="AlphaFoldDB" id="A0A4Z0PDN4"/>
<dbReference type="Proteomes" id="UP000298337">
    <property type="component" value="Unassembled WGS sequence"/>
</dbReference>
<name>A0A4Z0PDN4_9BACT</name>
<comment type="similarity">
    <text evidence="1">Belongs to the SCO1/2 family.</text>
</comment>
<reference evidence="2 3" key="1">
    <citation type="submission" date="2019-04" db="EMBL/GenBank/DDBJ databases">
        <authorList>
            <person name="Feng G."/>
            <person name="Zhang J."/>
            <person name="Zhu H."/>
        </authorList>
    </citation>
    <scope>NUCLEOTIDE SEQUENCE [LARGE SCALE GENOMIC DNA]</scope>
    <source>
        <strain evidence="2 3">92R-1</strain>
    </source>
</reference>
<protein>
    <submittedName>
        <fullName evidence="2">SCO family protein</fullName>
    </submittedName>
</protein>
<evidence type="ECO:0000256" key="1">
    <source>
        <dbReference type="ARBA" id="ARBA00010996"/>
    </source>
</evidence>
<dbReference type="InterPro" id="IPR036249">
    <property type="entry name" value="Thioredoxin-like_sf"/>
</dbReference>
<dbReference type="CDD" id="cd02968">
    <property type="entry name" value="SCO"/>
    <property type="match status" value="1"/>
</dbReference>
<dbReference type="EMBL" id="SRLA01000001">
    <property type="protein sequence ID" value="TGE10411.1"/>
    <property type="molecule type" value="Genomic_DNA"/>
</dbReference>
<evidence type="ECO:0000313" key="3">
    <source>
        <dbReference type="Proteomes" id="UP000298337"/>
    </source>
</evidence>
<dbReference type="SUPFAM" id="SSF52833">
    <property type="entry name" value="Thioredoxin-like"/>
    <property type="match status" value="1"/>
</dbReference>
<proteinExistence type="inferred from homology"/>
<dbReference type="OrthoDB" id="9811998at2"/>
<organism evidence="2 3">
    <name type="scientific">Hymenobacter fodinae</name>
    <dbReference type="NCBI Taxonomy" id="2510796"/>
    <lineage>
        <taxon>Bacteria</taxon>
        <taxon>Pseudomonadati</taxon>
        <taxon>Bacteroidota</taxon>
        <taxon>Cytophagia</taxon>
        <taxon>Cytophagales</taxon>
        <taxon>Hymenobacteraceae</taxon>
        <taxon>Hymenobacter</taxon>
    </lineage>
</organism>
<sequence length="220" mass="25058">MRPKQTLVLGLILLVPVLAFLFLKSFGTNRYALPTYLPDHVDSTQVDGKWQRDTVFHQIGDFRLPAQSGREVSQAELADKGLYVASFFQTGNANYQRLNTQLMRVQEKFRREPRVRMASFSVDPTHDSVAVLSRYAEQFGAIAGKWFFLTGDEASLNKVAAQEFRLPLIDGSTSGSLNSQQVFLVDKDRRVRGIYNGTSEKEINRLMTEIEVLLYTYDHE</sequence>
<comment type="caution">
    <text evidence="2">The sequence shown here is derived from an EMBL/GenBank/DDBJ whole genome shotgun (WGS) entry which is preliminary data.</text>
</comment>
<dbReference type="InterPro" id="IPR003782">
    <property type="entry name" value="SCO1/SenC"/>
</dbReference>
<evidence type="ECO:0000313" key="2">
    <source>
        <dbReference type="EMBL" id="TGE10411.1"/>
    </source>
</evidence>